<dbReference type="GO" id="GO:0046872">
    <property type="term" value="F:metal ion binding"/>
    <property type="evidence" value="ECO:0007669"/>
    <property type="project" value="UniProtKB-KW"/>
</dbReference>
<keyword evidence="6" id="KW-0479">Metal-binding</keyword>
<dbReference type="Proteomes" id="UP000070400">
    <property type="component" value="Unassembled WGS sequence"/>
</dbReference>
<comment type="cofactor">
    <cofactor evidence="1">
        <name>[4Fe-4S] cluster</name>
        <dbReference type="ChEBI" id="CHEBI:49883"/>
    </cofactor>
</comment>
<dbReference type="InterPro" id="IPR058240">
    <property type="entry name" value="rSAM_sf"/>
</dbReference>
<keyword evidence="13" id="KW-1185">Reference proteome</keyword>
<evidence type="ECO:0000313" key="12">
    <source>
        <dbReference type="EMBL" id="KXB02713.1"/>
    </source>
</evidence>
<protein>
    <recommendedName>
        <fullName evidence="11">Radical SAM core domain-containing protein</fullName>
    </recommendedName>
</protein>
<evidence type="ECO:0000259" key="11">
    <source>
        <dbReference type="PROSITE" id="PS51918"/>
    </source>
</evidence>
<organism evidence="12 13">
    <name type="scientific">candidate division MSBL1 archaeon SCGC-AAA261D19</name>
    <dbReference type="NCBI Taxonomy" id="1698273"/>
    <lineage>
        <taxon>Archaea</taxon>
        <taxon>Methanobacteriati</taxon>
        <taxon>Methanobacteriota</taxon>
        <taxon>candidate division MSBL1</taxon>
    </lineage>
</organism>
<evidence type="ECO:0000256" key="10">
    <source>
        <dbReference type="ARBA" id="ARBA00023239"/>
    </source>
</evidence>
<dbReference type="PANTHER" id="PTHR43787:SF13">
    <property type="entry name" value="FEMO COFACTOR BIOSYNTHESIS PROTEIN NIFB"/>
    <property type="match status" value="1"/>
</dbReference>
<evidence type="ECO:0000256" key="3">
    <source>
        <dbReference type="ARBA" id="ARBA00006804"/>
    </source>
</evidence>
<reference evidence="12 13" key="1">
    <citation type="journal article" date="2016" name="Sci. Rep.">
        <title>Metabolic traits of an uncultured archaeal lineage -MSBL1- from brine pools of the Red Sea.</title>
        <authorList>
            <person name="Mwirichia R."/>
            <person name="Alam I."/>
            <person name="Rashid M."/>
            <person name="Vinu M."/>
            <person name="Ba-Alawi W."/>
            <person name="Anthony Kamau A."/>
            <person name="Kamanda Ngugi D."/>
            <person name="Goker M."/>
            <person name="Klenk H.P."/>
            <person name="Bajic V."/>
            <person name="Stingl U."/>
        </authorList>
    </citation>
    <scope>NUCLEOTIDE SEQUENCE [LARGE SCALE GENOMIC DNA]</scope>
    <source>
        <strain evidence="12">SCGC-AAA261D19</strain>
    </source>
</reference>
<dbReference type="Gene3D" id="3.20.20.70">
    <property type="entry name" value="Aldolase class I"/>
    <property type="match status" value="1"/>
</dbReference>
<sequence>MPSYDPIKVSQKIKKIVVRDDQRKYYRFRKARFYGGIATADCVGCNLRCCYCWSNKPRKRPREVGKFYSPKEVAENLGSIATESGLSRVRISGNEPTIGRKHLISTLHELQEYGLKFILETNGILIGADPSYAHDIAKFENVHTRVSLKGCDEKQFSKLTGADSESFELQLRALQNLLDSGGDCHASILEDFASRDELNFLKRRLEQVDLMLARELELESLILYPHVKKQLRDRGISIPSSSTSR</sequence>
<keyword evidence="5" id="KW-0949">S-adenosyl-L-methionine</keyword>
<accession>A0A133V8D6</accession>
<comment type="caution">
    <text evidence="12">The sequence shown here is derived from an EMBL/GenBank/DDBJ whole genome shotgun (WGS) entry which is preliminary data.</text>
</comment>
<dbReference type="SFLD" id="SFLDS00029">
    <property type="entry name" value="Radical_SAM"/>
    <property type="match status" value="1"/>
</dbReference>
<evidence type="ECO:0000256" key="1">
    <source>
        <dbReference type="ARBA" id="ARBA00001966"/>
    </source>
</evidence>
<evidence type="ECO:0000256" key="5">
    <source>
        <dbReference type="ARBA" id="ARBA00022691"/>
    </source>
</evidence>
<evidence type="ECO:0000256" key="4">
    <source>
        <dbReference type="ARBA" id="ARBA00022485"/>
    </source>
</evidence>
<keyword evidence="7" id="KW-0408">Iron</keyword>
<feature type="domain" description="Radical SAM core" evidence="11">
    <location>
        <begin position="29"/>
        <end position="245"/>
    </location>
</feature>
<name>A0A133V8D6_9EURY</name>
<dbReference type="AlphaFoldDB" id="A0A133V8D6"/>
<dbReference type="SUPFAM" id="SSF102114">
    <property type="entry name" value="Radical SAM enzymes"/>
    <property type="match status" value="1"/>
</dbReference>
<dbReference type="CDD" id="cd01335">
    <property type="entry name" value="Radical_SAM"/>
    <property type="match status" value="1"/>
</dbReference>
<keyword evidence="4" id="KW-0004">4Fe-4S</keyword>
<dbReference type="GO" id="GO:0051539">
    <property type="term" value="F:4 iron, 4 sulfur cluster binding"/>
    <property type="evidence" value="ECO:0007669"/>
    <property type="project" value="UniProtKB-KW"/>
</dbReference>
<proteinExistence type="inferred from homology"/>
<gene>
    <name evidence="12" type="ORF">AKJ43_00830</name>
</gene>
<comment type="pathway">
    <text evidence="2">Cofactor biosynthesis; Fe-Mo cofactor biosynthesis.</text>
</comment>
<evidence type="ECO:0000256" key="8">
    <source>
        <dbReference type="ARBA" id="ARBA00023014"/>
    </source>
</evidence>
<keyword evidence="10" id="KW-0456">Lyase</keyword>
<dbReference type="PANTHER" id="PTHR43787">
    <property type="entry name" value="FEMO COFACTOR BIOSYNTHESIS PROTEIN NIFB-RELATED"/>
    <property type="match status" value="1"/>
</dbReference>
<evidence type="ECO:0000256" key="2">
    <source>
        <dbReference type="ARBA" id="ARBA00005155"/>
    </source>
</evidence>
<dbReference type="EMBL" id="LHXX01000006">
    <property type="protein sequence ID" value="KXB02713.1"/>
    <property type="molecule type" value="Genomic_DNA"/>
</dbReference>
<dbReference type="Pfam" id="PF04055">
    <property type="entry name" value="Radical_SAM"/>
    <property type="match status" value="1"/>
</dbReference>
<keyword evidence="9" id="KW-0535">Nitrogen fixation</keyword>
<dbReference type="InterPro" id="IPR007197">
    <property type="entry name" value="rSAM"/>
</dbReference>
<dbReference type="GO" id="GO:0016829">
    <property type="term" value="F:lyase activity"/>
    <property type="evidence" value="ECO:0007669"/>
    <property type="project" value="UniProtKB-KW"/>
</dbReference>
<keyword evidence="8" id="KW-0411">Iron-sulfur</keyword>
<evidence type="ECO:0000256" key="6">
    <source>
        <dbReference type="ARBA" id="ARBA00022723"/>
    </source>
</evidence>
<evidence type="ECO:0000256" key="7">
    <source>
        <dbReference type="ARBA" id="ARBA00023004"/>
    </source>
</evidence>
<dbReference type="PROSITE" id="PS51918">
    <property type="entry name" value="RADICAL_SAM"/>
    <property type="match status" value="1"/>
</dbReference>
<comment type="similarity">
    <text evidence="3">Belongs to the radical SAM superfamily. NifB family.</text>
</comment>
<evidence type="ECO:0000313" key="13">
    <source>
        <dbReference type="Proteomes" id="UP000070400"/>
    </source>
</evidence>
<evidence type="ECO:0000256" key="9">
    <source>
        <dbReference type="ARBA" id="ARBA00023231"/>
    </source>
</evidence>
<dbReference type="InterPro" id="IPR013785">
    <property type="entry name" value="Aldolase_TIM"/>
</dbReference>